<evidence type="ECO:0000256" key="1">
    <source>
        <dbReference type="ARBA" id="ARBA00000022"/>
    </source>
</evidence>
<dbReference type="Pfam" id="PF08719">
    <property type="entry name" value="NADAR"/>
    <property type="match status" value="1"/>
</dbReference>
<evidence type="ECO:0000256" key="2">
    <source>
        <dbReference type="ARBA" id="ARBA00000751"/>
    </source>
</evidence>
<organism evidence="4">
    <name type="scientific">Streptomyces sp. R41</name>
    <dbReference type="NCBI Taxonomy" id="3238632"/>
    <lineage>
        <taxon>Bacteria</taxon>
        <taxon>Bacillati</taxon>
        <taxon>Actinomycetota</taxon>
        <taxon>Actinomycetes</taxon>
        <taxon>Kitasatosporales</taxon>
        <taxon>Streptomycetaceae</taxon>
        <taxon>Streptomyces</taxon>
    </lineage>
</organism>
<reference evidence="4" key="1">
    <citation type="submission" date="2024-07" db="EMBL/GenBank/DDBJ databases">
        <authorList>
            <person name="Yu S.T."/>
        </authorList>
    </citation>
    <scope>NUCLEOTIDE SEQUENCE</scope>
    <source>
        <strain evidence="4">R41</strain>
    </source>
</reference>
<name>A0AB39RQY2_9ACTN</name>
<sequence length="206" mass="22824">MSVVHARVACMGKIDSWEALVSAVQSGARVKYLHFWGHRPRPDGRVSASCLSQWWPSPFVVDDVEYATAEHWMMASKARLFGDEEAERRVLAASNPALAKKAGRLVRGFDEAIWERERFGIVVEGSVHKFAAHADLREFLLGTGERSKMGVPPAEGSGRVLVEASPLDRVWGIGLAADDERAFDPERWRGPNLLGFALMEARARLG</sequence>
<evidence type="ECO:0000313" key="4">
    <source>
        <dbReference type="EMBL" id="XDQ56452.1"/>
    </source>
</evidence>
<dbReference type="NCBIfam" id="TIGR02464">
    <property type="entry name" value="ribofla_fusion"/>
    <property type="match status" value="1"/>
</dbReference>
<dbReference type="InterPro" id="IPR012816">
    <property type="entry name" value="NADAR"/>
</dbReference>
<dbReference type="RefSeq" id="WP_369249539.1">
    <property type="nucleotide sequence ID" value="NZ_CP163443.1"/>
</dbReference>
<dbReference type="InterPro" id="IPR037238">
    <property type="entry name" value="YbiA-like_sf"/>
</dbReference>
<accession>A0AB39RQY2</accession>
<comment type="catalytic activity">
    <reaction evidence="2">
        <text>2,5-diamino-6-hydroxy-4-(5-phosphoribosylamino)-pyrimidine + H2O = 2,5,6-triamino-4-hydroxypyrimidine + D-ribose 5-phosphate</text>
        <dbReference type="Rhea" id="RHEA:23436"/>
        <dbReference type="ChEBI" id="CHEBI:15377"/>
        <dbReference type="ChEBI" id="CHEBI:58614"/>
        <dbReference type="ChEBI" id="CHEBI:78346"/>
        <dbReference type="ChEBI" id="CHEBI:137796"/>
    </reaction>
</comment>
<dbReference type="Gene3D" id="1.10.357.40">
    <property type="entry name" value="YbiA-like"/>
    <property type="match status" value="1"/>
</dbReference>
<dbReference type="CDD" id="cd15457">
    <property type="entry name" value="NADAR"/>
    <property type="match status" value="1"/>
</dbReference>
<gene>
    <name evidence="4" type="ORF">AB5J53_34650</name>
</gene>
<comment type="catalytic activity">
    <reaction evidence="1">
        <text>5-amino-6-(5-phospho-D-ribosylamino)uracil + H2O = 5,6-diaminouracil + D-ribose 5-phosphate</text>
        <dbReference type="Rhea" id="RHEA:55020"/>
        <dbReference type="ChEBI" id="CHEBI:15377"/>
        <dbReference type="ChEBI" id="CHEBI:46252"/>
        <dbReference type="ChEBI" id="CHEBI:58453"/>
        <dbReference type="ChEBI" id="CHEBI:78346"/>
    </reaction>
</comment>
<protein>
    <submittedName>
        <fullName evidence="4">NADAR family protein</fullName>
    </submittedName>
</protein>
<feature type="domain" description="NADAR" evidence="3">
    <location>
        <begin position="35"/>
        <end position="205"/>
    </location>
</feature>
<evidence type="ECO:0000259" key="3">
    <source>
        <dbReference type="Pfam" id="PF08719"/>
    </source>
</evidence>
<dbReference type="SUPFAM" id="SSF143990">
    <property type="entry name" value="YbiA-like"/>
    <property type="match status" value="1"/>
</dbReference>
<dbReference type="EMBL" id="CP163443">
    <property type="protein sequence ID" value="XDQ56452.1"/>
    <property type="molecule type" value="Genomic_DNA"/>
</dbReference>
<dbReference type="AlphaFoldDB" id="A0AB39RQY2"/>
<proteinExistence type="predicted"/>